<dbReference type="PIRSF" id="PIRSF019271">
    <property type="entry name" value="Acid_Ptase_C"/>
    <property type="match status" value="1"/>
</dbReference>
<dbReference type="PANTHER" id="PTHR31284:SF10">
    <property type="entry name" value="ACID PHOSPHATASE-LIKE PROTEIN"/>
    <property type="match status" value="1"/>
</dbReference>
<evidence type="ECO:0000256" key="1">
    <source>
        <dbReference type="ARBA" id="ARBA00022729"/>
    </source>
</evidence>
<dbReference type="SFLD" id="SFLDG01125">
    <property type="entry name" value="C1.1:_Acid_Phosphatase_Like"/>
    <property type="match status" value="1"/>
</dbReference>
<feature type="chain" id="PRO_5001960209" evidence="2">
    <location>
        <begin position="34"/>
        <end position="292"/>
    </location>
</feature>
<dbReference type="SFLD" id="SFLDS00003">
    <property type="entry name" value="Haloacid_Dehalogenase"/>
    <property type="match status" value="1"/>
</dbReference>
<evidence type="ECO:0000313" key="3">
    <source>
        <dbReference type="EMBL" id="KGM30921.1"/>
    </source>
</evidence>
<dbReference type="Proteomes" id="UP000029995">
    <property type="component" value="Unassembled WGS sequence"/>
</dbReference>
<feature type="signal peptide" evidence="2">
    <location>
        <begin position="1"/>
        <end position="33"/>
    </location>
</feature>
<gene>
    <name evidence="3" type="ORF">P409_30230</name>
</gene>
<dbReference type="SUPFAM" id="SSF56784">
    <property type="entry name" value="HAD-like"/>
    <property type="match status" value="1"/>
</dbReference>
<evidence type="ECO:0000313" key="4">
    <source>
        <dbReference type="Proteomes" id="UP000029995"/>
    </source>
</evidence>
<comment type="caution">
    <text evidence="3">The sequence shown here is derived from an EMBL/GenBank/DDBJ whole genome shotgun (WGS) entry which is preliminary data.</text>
</comment>
<dbReference type="AlphaFoldDB" id="A0A0A0CWX9"/>
<protein>
    <submittedName>
        <fullName evidence="3">5-nucleotide phosphatase</fullName>
    </submittedName>
</protein>
<reference evidence="3 4" key="1">
    <citation type="submission" date="2014-01" db="EMBL/GenBank/DDBJ databases">
        <title>Genome sequence determination for a cystic fibrosis isolate, Inquilinus limosus.</title>
        <authorList>
            <person name="Pino M."/>
            <person name="Di Conza J."/>
            <person name="Gutkind G."/>
        </authorList>
    </citation>
    <scope>NUCLEOTIDE SEQUENCE [LARGE SCALE GENOMIC DNA]</scope>
    <source>
        <strain evidence="3 4">MP06</strain>
    </source>
</reference>
<dbReference type="InterPro" id="IPR023214">
    <property type="entry name" value="HAD_sf"/>
</dbReference>
<dbReference type="GO" id="GO:0009279">
    <property type="term" value="C:cell outer membrane"/>
    <property type="evidence" value="ECO:0007669"/>
    <property type="project" value="InterPro"/>
</dbReference>
<organism evidence="3 4">
    <name type="scientific">Inquilinus limosus MP06</name>
    <dbReference type="NCBI Taxonomy" id="1398085"/>
    <lineage>
        <taxon>Bacteria</taxon>
        <taxon>Pseudomonadati</taxon>
        <taxon>Pseudomonadota</taxon>
        <taxon>Alphaproteobacteria</taxon>
        <taxon>Rhodospirillales</taxon>
        <taxon>Rhodospirillaceae</taxon>
        <taxon>Inquilinus</taxon>
    </lineage>
</organism>
<dbReference type="Pfam" id="PF03767">
    <property type="entry name" value="Acid_phosphat_B"/>
    <property type="match status" value="1"/>
</dbReference>
<dbReference type="EMBL" id="JANX01000651">
    <property type="protein sequence ID" value="KGM30921.1"/>
    <property type="molecule type" value="Genomic_DNA"/>
</dbReference>
<name>A0A0A0CWX9_9PROT</name>
<dbReference type="InterPro" id="IPR005519">
    <property type="entry name" value="Acid_phosphat_B-like"/>
</dbReference>
<accession>A0A0A0CWX9</accession>
<evidence type="ECO:0000256" key="2">
    <source>
        <dbReference type="SAM" id="SignalP"/>
    </source>
</evidence>
<dbReference type="InterPro" id="IPR006423">
    <property type="entry name" value="Lipo_e_P4"/>
</dbReference>
<proteinExistence type="predicted"/>
<dbReference type="InterPro" id="IPR036412">
    <property type="entry name" value="HAD-like_sf"/>
</dbReference>
<dbReference type="PANTHER" id="PTHR31284">
    <property type="entry name" value="ACID PHOSPHATASE-LIKE PROTEIN"/>
    <property type="match status" value="1"/>
</dbReference>
<sequence>MLSRNCNKRRLRMVRMGWASALAMMAVAGTAQAQQGPGADDNLNAVLWDQTSVEAQANAIGAYALARLRLDEALADPSRTAAPAEQTGDFRNFPPAVVLDVDDTVLNTSPYQARNVAVGSGFDPKTWTAYVKAKIDTPIPGAVEFTQYAASKGVKVFYVTNRTKEEEGPTVEHMKALGFPMGDNVDTFLSAKEQPDWGSAKGTRRAVIAKDYRILLLIGDNFGDFTDAYKGTVAERQAAFEAAKDHWGRDWIAIANPTYGSFESAPYKGDYKLPKEEQRKLKVEALTPWNGQ</sequence>
<dbReference type="Gene3D" id="3.40.50.1000">
    <property type="entry name" value="HAD superfamily/HAD-like"/>
    <property type="match status" value="1"/>
</dbReference>
<keyword evidence="1 2" id="KW-0732">Signal</keyword>